<keyword evidence="6 7" id="KW-0472">Membrane</keyword>
<evidence type="ECO:0000313" key="9">
    <source>
        <dbReference type="Proteomes" id="UP000823638"/>
    </source>
</evidence>
<dbReference type="Proteomes" id="UP000823638">
    <property type="component" value="Unassembled WGS sequence"/>
</dbReference>
<accession>A0A9D9N185</accession>
<dbReference type="Gene3D" id="3.40.50.12580">
    <property type="match status" value="1"/>
</dbReference>
<evidence type="ECO:0000256" key="6">
    <source>
        <dbReference type="ARBA" id="ARBA00023136"/>
    </source>
</evidence>
<dbReference type="PANTHER" id="PTHR37316:SF3">
    <property type="entry name" value="TEICHOIC ACID GLYCEROL-PHOSPHATE TRANSFERASE"/>
    <property type="match status" value="1"/>
</dbReference>
<evidence type="ECO:0000256" key="5">
    <source>
        <dbReference type="ARBA" id="ARBA00022944"/>
    </source>
</evidence>
<organism evidence="8 9">
    <name type="scientific">Candidatus Gallitreponema excrementavium</name>
    <dbReference type="NCBI Taxonomy" id="2840840"/>
    <lineage>
        <taxon>Bacteria</taxon>
        <taxon>Pseudomonadati</taxon>
        <taxon>Spirochaetota</taxon>
        <taxon>Spirochaetia</taxon>
        <taxon>Spirochaetales</taxon>
        <taxon>Candidatus Gallitreponema</taxon>
    </lineage>
</organism>
<dbReference type="InterPro" id="IPR051612">
    <property type="entry name" value="Teichoic_Acid_Biosynth"/>
</dbReference>
<comment type="subcellular location">
    <subcellularLocation>
        <location evidence="1">Cell membrane</location>
        <topology evidence="1">Peripheral membrane protein</topology>
    </subcellularLocation>
</comment>
<evidence type="ECO:0000256" key="3">
    <source>
        <dbReference type="ARBA" id="ARBA00022475"/>
    </source>
</evidence>
<feature type="transmembrane region" description="Helical" evidence="7">
    <location>
        <begin position="7"/>
        <end position="26"/>
    </location>
</feature>
<keyword evidence="7" id="KW-1133">Transmembrane helix</keyword>
<dbReference type="PANTHER" id="PTHR37316">
    <property type="entry name" value="TEICHOIC ACID GLYCEROL-PHOSPHATE PRIMASE"/>
    <property type="match status" value="1"/>
</dbReference>
<evidence type="ECO:0000256" key="4">
    <source>
        <dbReference type="ARBA" id="ARBA00022679"/>
    </source>
</evidence>
<dbReference type="GO" id="GO:0019350">
    <property type="term" value="P:teichoic acid biosynthetic process"/>
    <property type="evidence" value="ECO:0007669"/>
    <property type="project" value="UniProtKB-KW"/>
</dbReference>
<dbReference type="Gene3D" id="3.40.50.11820">
    <property type="match status" value="1"/>
</dbReference>
<dbReference type="InterPro" id="IPR043149">
    <property type="entry name" value="TagF_N"/>
</dbReference>
<evidence type="ECO:0000313" key="8">
    <source>
        <dbReference type="EMBL" id="MBO8456647.1"/>
    </source>
</evidence>
<dbReference type="GO" id="GO:0047355">
    <property type="term" value="F:CDP-glycerol glycerophosphotransferase activity"/>
    <property type="evidence" value="ECO:0007669"/>
    <property type="project" value="InterPro"/>
</dbReference>
<keyword evidence="7" id="KW-0812">Transmembrane</keyword>
<sequence length="392" mass="46546">MSRIIEVSRLIIIFIIKIVLHFFWLFPVKKNRILFSCYEGNQFSCNPKYIFLALRKEFGNKYEYIWILNNEIKDPALDQIKKAKFLTVKYFYYICTSAVYINNVFFEPFVPKRKSQLFINTWHGGGAYKGNSDERQNSVVMKIKDKMRDSITDYYISSCEAFSKSWSHEFNIRYNKFLPIGLPRNDILITDTDNVEKIKKIKTKLGIENKNKIVLYAPTWRFSTRSTAKVFNLDLDISALLECLKNKYSDDFVFLFRGHHCMHDISFNSDDKYNFLDVTYYPDMQEILLITDVFINDYSSSMWDFALTKRPGYLYTPDLKEYESEQHFLTPIDNWPYQYAETFVNLLEIISKSNKQSQKEKIEKHIRDLGTYEKGNASMRVCSLIEKFCNEK</sequence>
<keyword evidence="5" id="KW-0777">Teichoic acid biosynthesis</keyword>
<dbReference type="SUPFAM" id="SSF53756">
    <property type="entry name" value="UDP-Glycosyltransferase/glycogen phosphorylase"/>
    <property type="match status" value="1"/>
</dbReference>
<keyword evidence="3" id="KW-1003">Cell membrane</keyword>
<comment type="similarity">
    <text evidence="2">Belongs to the CDP-glycerol glycerophosphotransferase family.</text>
</comment>
<keyword evidence="4" id="KW-0808">Transferase</keyword>
<dbReference type="InterPro" id="IPR007554">
    <property type="entry name" value="Glycerophosphate_synth"/>
</dbReference>
<protein>
    <submittedName>
        <fullName evidence="8">CDP-glycerol glycerophosphotransferase family protein</fullName>
    </submittedName>
</protein>
<reference evidence="8" key="2">
    <citation type="journal article" date="2021" name="PeerJ">
        <title>Extensive microbial diversity within the chicken gut microbiome revealed by metagenomics and culture.</title>
        <authorList>
            <person name="Gilroy R."/>
            <person name="Ravi A."/>
            <person name="Getino M."/>
            <person name="Pursley I."/>
            <person name="Horton D.L."/>
            <person name="Alikhan N.F."/>
            <person name="Baker D."/>
            <person name="Gharbi K."/>
            <person name="Hall N."/>
            <person name="Watson M."/>
            <person name="Adriaenssens E.M."/>
            <person name="Foster-Nyarko E."/>
            <person name="Jarju S."/>
            <person name="Secka A."/>
            <person name="Antonio M."/>
            <person name="Oren A."/>
            <person name="Chaudhuri R.R."/>
            <person name="La Ragione R."/>
            <person name="Hildebrand F."/>
            <person name="Pallen M.J."/>
        </authorList>
    </citation>
    <scope>NUCLEOTIDE SEQUENCE</scope>
    <source>
        <strain evidence="8">10532</strain>
    </source>
</reference>
<dbReference type="InterPro" id="IPR043148">
    <property type="entry name" value="TagF_C"/>
</dbReference>
<name>A0A9D9N185_9SPIR</name>
<reference evidence="8" key="1">
    <citation type="submission" date="2020-10" db="EMBL/GenBank/DDBJ databases">
        <authorList>
            <person name="Gilroy R."/>
        </authorList>
    </citation>
    <scope>NUCLEOTIDE SEQUENCE</scope>
    <source>
        <strain evidence="8">10532</strain>
    </source>
</reference>
<evidence type="ECO:0000256" key="2">
    <source>
        <dbReference type="ARBA" id="ARBA00010488"/>
    </source>
</evidence>
<dbReference type="Pfam" id="PF04464">
    <property type="entry name" value="Glyphos_transf"/>
    <property type="match status" value="1"/>
</dbReference>
<comment type="caution">
    <text evidence="8">The sequence shown here is derived from an EMBL/GenBank/DDBJ whole genome shotgun (WGS) entry which is preliminary data.</text>
</comment>
<gene>
    <name evidence="8" type="ORF">IAA81_00270</name>
</gene>
<dbReference type="GO" id="GO:0005886">
    <property type="term" value="C:plasma membrane"/>
    <property type="evidence" value="ECO:0007669"/>
    <property type="project" value="UniProtKB-SubCell"/>
</dbReference>
<evidence type="ECO:0000256" key="7">
    <source>
        <dbReference type="SAM" id="Phobius"/>
    </source>
</evidence>
<evidence type="ECO:0000256" key="1">
    <source>
        <dbReference type="ARBA" id="ARBA00004202"/>
    </source>
</evidence>
<dbReference type="EMBL" id="JADIMM010000006">
    <property type="protein sequence ID" value="MBO8456647.1"/>
    <property type="molecule type" value="Genomic_DNA"/>
</dbReference>
<dbReference type="AlphaFoldDB" id="A0A9D9N185"/>
<proteinExistence type="inferred from homology"/>